<evidence type="ECO:0000256" key="2">
    <source>
        <dbReference type="SAM" id="Phobius"/>
    </source>
</evidence>
<organism evidence="4 5">
    <name type="scientific">Streptomyces griseoviridis</name>
    <dbReference type="NCBI Taxonomy" id="45398"/>
    <lineage>
        <taxon>Bacteria</taxon>
        <taxon>Bacillati</taxon>
        <taxon>Actinomycetota</taxon>
        <taxon>Actinomycetes</taxon>
        <taxon>Kitasatosporales</taxon>
        <taxon>Streptomycetaceae</taxon>
        <taxon>Streptomyces</taxon>
    </lineage>
</organism>
<evidence type="ECO:0000313" key="4">
    <source>
        <dbReference type="EMBL" id="GGS37445.1"/>
    </source>
</evidence>
<evidence type="ECO:0008006" key="6">
    <source>
        <dbReference type="Google" id="ProtNLM"/>
    </source>
</evidence>
<keyword evidence="5" id="KW-1185">Reference proteome</keyword>
<keyword evidence="2" id="KW-0812">Transmembrane</keyword>
<name>A0A918GII2_STRGD</name>
<proteinExistence type="predicted"/>
<feature type="chain" id="PRO_5037043130" description="Peptidase" evidence="3">
    <location>
        <begin position="48"/>
        <end position="445"/>
    </location>
</feature>
<dbReference type="EMBL" id="BMSL01000006">
    <property type="protein sequence ID" value="GGS37445.1"/>
    <property type="molecule type" value="Genomic_DNA"/>
</dbReference>
<gene>
    <name evidence="4" type="ORF">GCM10010238_28590</name>
</gene>
<comment type="caution">
    <text evidence="4">The sequence shown here is derived from an EMBL/GenBank/DDBJ whole genome shotgun (WGS) entry which is preliminary data.</text>
</comment>
<protein>
    <recommendedName>
        <fullName evidence="6">Peptidase</fullName>
    </recommendedName>
</protein>
<feature type="region of interest" description="Disordered" evidence="1">
    <location>
        <begin position="1"/>
        <end position="21"/>
    </location>
</feature>
<reference evidence="4" key="1">
    <citation type="journal article" date="2014" name="Int. J. Syst. Evol. Microbiol.">
        <title>Complete genome sequence of Corynebacterium casei LMG S-19264T (=DSM 44701T), isolated from a smear-ripened cheese.</title>
        <authorList>
            <consortium name="US DOE Joint Genome Institute (JGI-PGF)"/>
            <person name="Walter F."/>
            <person name="Albersmeier A."/>
            <person name="Kalinowski J."/>
            <person name="Ruckert C."/>
        </authorList>
    </citation>
    <scope>NUCLEOTIDE SEQUENCE</scope>
    <source>
        <strain evidence="4">JCM 4234</strain>
    </source>
</reference>
<feature type="signal peptide" evidence="3">
    <location>
        <begin position="1"/>
        <end position="47"/>
    </location>
</feature>
<feature type="compositionally biased region" description="Low complexity" evidence="1">
    <location>
        <begin position="1"/>
        <end position="16"/>
    </location>
</feature>
<evidence type="ECO:0000256" key="1">
    <source>
        <dbReference type="SAM" id="MobiDB-lite"/>
    </source>
</evidence>
<keyword evidence="2" id="KW-1133">Transmembrane helix</keyword>
<reference evidence="4" key="2">
    <citation type="submission" date="2020-09" db="EMBL/GenBank/DDBJ databases">
        <authorList>
            <person name="Sun Q."/>
            <person name="Ohkuma M."/>
        </authorList>
    </citation>
    <scope>NUCLEOTIDE SEQUENCE</scope>
    <source>
        <strain evidence="4">JCM 4234</strain>
    </source>
</reference>
<sequence length="445" mass="45655">MGWRTSRAGTRRGSGPRTPPGPLLRCLATAAATLCLTAVLPAGTAGAAGPADGYAFAAGARRVDAADGTAAAARLTAGATYRSSLERDRTAYYGIDLDGAADAYVSVTAVPRSGGEVVAVDGVRVSLRDADGGSCSLDTATFGAARSPRPVTAWARREITPGATRCQEPGRYYLTVERARPQDSPVGTWDLELTAVSEPGLRRTAATTAPGTWDSATPAPLTGDPVPRRAGAGFAGAVPLSQGVWRAEARPGQTLYYEVPLDWGRQLHATAELGGSDGRSGYATAALSLALHNPVRGQVDSAATGYTGRRATVGIGPVPPVDHDNRYAVTTEQRATRFAGSYYLVVHLAEQLAERFGDGPFEVVLRVQVSGRARPGPAYAGEPVPRGVFEATDDALRAAAPEAAGGGGADGDPAMRVVAVAGIGAGSVLLAGLGVWTVVARRRGA</sequence>
<accession>A0A918GII2</accession>
<dbReference type="AlphaFoldDB" id="A0A918GII2"/>
<evidence type="ECO:0000313" key="5">
    <source>
        <dbReference type="Proteomes" id="UP000653493"/>
    </source>
</evidence>
<dbReference type="Proteomes" id="UP000653493">
    <property type="component" value="Unassembled WGS sequence"/>
</dbReference>
<keyword evidence="2" id="KW-0472">Membrane</keyword>
<keyword evidence="3" id="KW-0732">Signal</keyword>
<feature type="transmembrane region" description="Helical" evidence="2">
    <location>
        <begin position="417"/>
        <end position="439"/>
    </location>
</feature>
<evidence type="ECO:0000256" key="3">
    <source>
        <dbReference type="SAM" id="SignalP"/>
    </source>
</evidence>